<dbReference type="Proteomes" id="UP000326924">
    <property type="component" value="Unassembled WGS sequence"/>
</dbReference>
<evidence type="ECO:0000313" key="2">
    <source>
        <dbReference type="EMBL" id="KAA8895102.1"/>
    </source>
</evidence>
<sequence>MAAFIRRLFQGRAAGATAPDTAVATSSPDAPDDAAVVTAAADGEISETTVPSPPTIPASDVKKAKRNAKRKAQRKQKARQQEKKPENDLAVTAGPASVSAGQKPRSIFVDCSNHTGMEIAWKPNDTGSGVVFTFRGCT</sequence>
<dbReference type="AlphaFoldDB" id="A0A5J5EKM6"/>
<name>A0A5J5EKM6_9PEZI</name>
<feature type="region of interest" description="Disordered" evidence="1">
    <location>
        <begin position="14"/>
        <end position="33"/>
    </location>
</feature>
<protein>
    <submittedName>
        <fullName evidence="3">Uncharacterized protein</fullName>
    </submittedName>
</protein>
<dbReference type="EMBL" id="VXIS01000288">
    <property type="protein sequence ID" value="KAA8895102.1"/>
    <property type="molecule type" value="Genomic_DNA"/>
</dbReference>
<accession>A0A5J5EKM6</accession>
<comment type="caution">
    <text evidence="3">The sequence shown here is derived from an EMBL/GenBank/DDBJ whole genome shotgun (WGS) entry which is preliminary data.</text>
</comment>
<feature type="region of interest" description="Disordered" evidence="1">
    <location>
        <begin position="39"/>
        <end position="103"/>
    </location>
</feature>
<proteinExistence type="predicted"/>
<reference evidence="3 4" key="1">
    <citation type="submission" date="2019-09" db="EMBL/GenBank/DDBJ databases">
        <title>Draft genome of the ectomycorrhizal ascomycete Sphaerosporella brunnea.</title>
        <authorList>
            <consortium name="DOE Joint Genome Institute"/>
            <person name="Benucci G.M."/>
            <person name="Marozzi G."/>
            <person name="Antonielli L."/>
            <person name="Sanchez S."/>
            <person name="Marco P."/>
            <person name="Wang X."/>
            <person name="Falini L.B."/>
            <person name="Barry K."/>
            <person name="Haridas S."/>
            <person name="Lipzen A."/>
            <person name="Labutti K."/>
            <person name="Grigoriev I.V."/>
            <person name="Murat C."/>
            <person name="Martin F."/>
            <person name="Albertini E."/>
            <person name="Donnini D."/>
            <person name="Bonito G."/>
        </authorList>
    </citation>
    <scope>NUCLEOTIDE SEQUENCE [LARGE SCALE GENOMIC DNA]</scope>
    <source>
        <strain evidence="3 4">Sb_GMNB300</strain>
    </source>
</reference>
<evidence type="ECO:0000313" key="3">
    <source>
        <dbReference type="EMBL" id="KAA8895960.1"/>
    </source>
</evidence>
<dbReference type="EMBL" id="VXIS01000233">
    <property type="protein sequence ID" value="KAA8895960.1"/>
    <property type="molecule type" value="Genomic_DNA"/>
</dbReference>
<evidence type="ECO:0000256" key="1">
    <source>
        <dbReference type="SAM" id="MobiDB-lite"/>
    </source>
</evidence>
<organism evidence="3 4">
    <name type="scientific">Sphaerosporella brunnea</name>
    <dbReference type="NCBI Taxonomy" id="1250544"/>
    <lineage>
        <taxon>Eukaryota</taxon>
        <taxon>Fungi</taxon>
        <taxon>Dikarya</taxon>
        <taxon>Ascomycota</taxon>
        <taxon>Pezizomycotina</taxon>
        <taxon>Pezizomycetes</taxon>
        <taxon>Pezizales</taxon>
        <taxon>Pyronemataceae</taxon>
        <taxon>Sphaerosporella</taxon>
    </lineage>
</organism>
<feature type="compositionally biased region" description="Basic residues" evidence="1">
    <location>
        <begin position="63"/>
        <end position="78"/>
    </location>
</feature>
<evidence type="ECO:0000313" key="4">
    <source>
        <dbReference type="Proteomes" id="UP000326924"/>
    </source>
</evidence>
<gene>
    <name evidence="3" type="ORF">FN846DRAFT_893673</name>
    <name evidence="2" type="ORF">FN846DRAFT_894472</name>
</gene>
<keyword evidence="4" id="KW-1185">Reference proteome</keyword>